<dbReference type="InterPro" id="IPR000182">
    <property type="entry name" value="GNAT_dom"/>
</dbReference>
<reference evidence="4" key="1">
    <citation type="submission" date="2018-05" db="EMBL/GenBank/DDBJ databases">
        <authorList>
            <person name="Lanie J.A."/>
            <person name="Ng W.-L."/>
            <person name="Kazmierczak K.M."/>
            <person name="Andrzejewski T.M."/>
            <person name="Davidsen T.M."/>
            <person name="Wayne K.J."/>
            <person name="Tettelin H."/>
            <person name="Glass J.I."/>
            <person name="Rusch D."/>
            <person name="Podicherti R."/>
            <person name="Tsui H.-C.T."/>
            <person name="Winkler M.E."/>
        </authorList>
    </citation>
    <scope>NUCLEOTIDE SEQUENCE</scope>
</reference>
<dbReference type="GO" id="GO:0008080">
    <property type="term" value="F:N-acetyltransferase activity"/>
    <property type="evidence" value="ECO:0007669"/>
    <property type="project" value="InterPro"/>
</dbReference>
<dbReference type="NCBIfam" id="TIGR01575">
    <property type="entry name" value="rimI"/>
    <property type="match status" value="1"/>
</dbReference>
<dbReference type="CDD" id="cd04301">
    <property type="entry name" value="NAT_SF"/>
    <property type="match status" value="1"/>
</dbReference>
<dbReference type="InterPro" id="IPR016181">
    <property type="entry name" value="Acyl_CoA_acyltransferase"/>
</dbReference>
<dbReference type="Pfam" id="PF00583">
    <property type="entry name" value="Acetyltransf_1"/>
    <property type="match status" value="1"/>
</dbReference>
<sequence>MTPSDVPEVARIETTAFSTPWSEETFNSLLKRSGVELWVAEWGDELAAYAILWKVLDEGELANIAVRSDLRGRGIGSGLLSRMLEVAEDSGVRSLYLEVRESNGLAREMYARRGFHEIGVRKGYYEGPREDARVLKKSLAGV</sequence>
<organism evidence="4">
    <name type="scientific">marine metagenome</name>
    <dbReference type="NCBI Taxonomy" id="408172"/>
    <lineage>
        <taxon>unclassified sequences</taxon>
        <taxon>metagenomes</taxon>
        <taxon>ecological metagenomes</taxon>
    </lineage>
</organism>
<evidence type="ECO:0000259" key="3">
    <source>
        <dbReference type="PROSITE" id="PS51186"/>
    </source>
</evidence>
<feature type="domain" description="N-acetyltransferase" evidence="3">
    <location>
        <begin position="1"/>
        <end position="140"/>
    </location>
</feature>
<dbReference type="AlphaFoldDB" id="A0A381P7Z2"/>
<keyword evidence="2" id="KW-0012">Acyltransferase</keyword>
<evidence type="ECO:0000256" key="2">
    <source>
        <dbReference type="ARBA" id="ARBA00023315"/>
    </source>
</evidence>
<keyword evidence="1" id="KW-0808">Transferase</keyword>
<dbReference type="SUPFAM" id="SSF55729">
    <property type="entry name" value="Acyl-CoA N-acyltransferases (Nat)"/>
    <property type="match status" value="1"/>
</dbReference>
<dbReference type="InterPro" id="IPR050832">
    <property type="entry name" value="Bact_Acetyltransf"/>
</dbReference>
<evidence type="ECO:0000256" key="1">
    <source>
        <dbReference type="ARBA" id="ARBA00022679"/>
    </source>
</evidence>
<name>A0A381P7Z2_9ZZZZ</name>
<protein>
    <recommendedName>
        <fullName evidence="3">N-acetyltransferase domain-containing protein</fullName>
    </recommendedName>
</protein>
<proteinExistence type="predicted"/>
<gene>
    <name evidence="4" type="ORF">METZ01_LOCUS15578</name>
</gene>
<dbReference type="EMBL" id="UINC01000888">
    <property type="protein sequence ID" value="SUZ62724.1"/>
    <property type="molecule type" value="Genomic_DNA"/>
</dbReference>
<dbReference type="InterPro" id="IPR006464">
    <property type="entry name" value="AcTrfase_RimI/Ard1"/>
</dbReference>
<dbReference type="PROSITE" id="PS51186">
    <property type="entry name" value="GNAT"/>
    <property type="match status" value="1"/>
</dbReference>
<dbReference type="Gene3D" id="3.40.630.30">
    <property type="match status" value="1"/>
</dbReference>
<accession>A0A381P7Z2</accession>
<dbReference type="PANTHER" id="PTHR43877">
    <property type="entry name" value="AMINOALKYLPHOSPHONATE N-ACETYLTRANSFERASE-RELATED-RELATED"/>
    <property type="match status" value="1"/>
</dbReference>
<evidence type="ECO:0000313" key="4">
    <source>
        <dbReference type="EMBL" id="SUZ62724.1"/>
    </source>
</evidence>